<evidence type="ECO:0000256" key="8">
    <source>
        <dbReference type="PROSITE-ProRule" id="PRU00175"/>
    </source>
</evidence>
<proteinExistence type="predicted"/>
<dbReference type="InterPro" id="IPR051834">
    <property type="entry name" value="RING_finger_E3_ligase"/>
</dbReference>
<evidence type="ECO:0000256" key="6">
    <source>
        <dbReference type="ARBA" id="ARBA00022786"/>
    </source>
</evidence>
<reference evidence="11 12" key="1">
    <citation type="submission" date="2023-08" db="EMBL/GenBank/DDBJ databases">
        <title>Black Yeasts Isolated from many extreme environments.</title>
        <authorList>
            <person name="Coleine C."/>
            <person name="Stajich J.E."/>
            <person name="Selbmann L."/>
        </authorList>
    </citation>
    <scope>NUCLEOTIDE SEQUENCE [LARGE SCALE GENOMIC DNA]</scope>
    <source>
        <strain evidence="11 12">CCFEE 5910</strain>
    </source>
</reference>
<name>A0AAN7T484_9EURO</name>
<dbReference type="PANTHER" id="PTHR45931">
    <property type="entry name" value="SI:CH211-59O9.10"/>
    <property type="match status" value="1"/>
</dbReference>
<feature type="region of interest" description="Disordered" evidence="9">
    <location>
        <begin position="17"/>
        <end position="38"/>
    </location>
</feature>
<dbReference type="Pfam" id="PF13639">
    <property type="entry name" value="zf-RING_2"/>
    <property type="match status" value="1"/>
</dbReference>
<sequence>MSGIGHMVGCNVQDVRLEPGAQPNVDDPPEVTPDEMNIDHDTMRPLREHNPWNAPDPDEGDIGNYQTYQFNTGGGGHGTFTFQRTYTTGFGVPRQRNAHADPVADEIMRDFQSMVGNMLGGMGGTNVGGTFNINGRTGTFGNRGAVPHHDEFPGPTMGGPPGLFSMLFPGSPQNQNRNGQRQMQSPLDLLGMLLNPANARSGDAVFSQEALDRVVSQLMEQNQQNGAPPAPEEIINSLPRKAVDKTMLGDDDKAECSICMDNVEMGTEVTVLPCKHWFHFECIQHWLKEHDTCPHCRKPITPEDQRHQQGRPSGMPRMRRRSNSVASPMSQMPGSMPQDGSRQYQSHIPESPSDIRAAREAYYGRSQNDPNTERPSSARRSSRRSDGDGGGGGGVSGWIRSHMPFS</sequence>
<evidence type="ECO:0000256" key="7">
    <source>
        <dbReference type="ARBA" id="ARBA00022833"/>
    </source>
</evidence>
<dbReference type="Proteomes" id="UP001309876">
    <property type="component" value="Unassembled WGS sequence"/>
</dbReference>
<evidence type="ECO:0000256" key="4">
    <source>
        <dbReference type="ARBA" id="ARBA00022723"/>
    </source>
</evidence>
<dbReference type="CDD" id="cd16454">
    <property type="entry name" value="RING-H2_PA-TM-RING"/>
    <property type="match status" value="1"/>
</dbReference>
<dbReference type="GO" id="GO:0005634">
    <property type="term" value="C:nucleus"/>
    <property type="evidence" value="ECO:0007669"/>
    <property type="project" value="TreeGrafter"/>
</dbReference>
<dbReference type="GO" id="GO:0061630">
    <property type="term" value="F:ubiquitin protein ligase activity"/>
    <property type="evidence" value="ECO:0007669"/>
    <property type="project" value="UniProtKB-EC"/>
</dbReference>
<evidence type="ECO:0000256" key="3">
    <source>
        <dbReference type="ARBA" id="ARBA00022679"/>
    </source>
</evidence>
<feature type="compositionally biased region" description="Low complexity" evidence="9">
    <location>
        <begin position="397"/>
        <end position="406"/>
    </location>
</feature>
<feature type="domain" description="RING-type" evidence="10">
    <location>
        <begin position="256"/>
        <end position="297"/>
    </location>
</feature>
<evidence type="ECO:0000259" key="10">
    <source>
        <dbReference type="PROSITE" id="PS50089"/>
    </source>
</evidence>
<feature type="region of interest" description="Disordered" evidence="9">
    <location>
        <begin position="299"/>
        <end position="406"/>
    </location>
</feature>
<dbReference type="EC" id="2.3.2.27" evidence="2"/>
<comment type="catalytic activity">
    <reaction evidence="1">
        <text>S-ubiquitinyl-[E2 ubiquitin-conjugating enzyme]-L-cysteine + [acceptor protein]-L-lysine = [E2 ubiquitin-conjugating enzyme]-L-cysteine + N(6)-ubiquitinyl-[acceptor protein]-L-lysine.</text>
        <dbReference type="EC" id="2.3.2.27"/>
    </reaction>
</comment>
<feature type="compositionally biased region" description="Polar residues" evidence="9">
    <location>
        <begin position="323"/>
        <end position="348"/>
    </location>
</feature>
<dbReference type="AlphaFoldDB" id="A0AAN7T484"/>
<dbReference type="GO" id="GO:0006511">
    <property type="term" value="P:ubiquitin-dependent protein catabolic process"/>
    <property type="evidence" value="ECO:0007669"/>
    <property type="project" value="TreeGrafter"/>
</dbReference>
<dbReference type="Gene3D" id="3.30.40.10">
    <property type="entry name" value="Zinc/RING finger domain, C3HC4 (zinc finger)"/>
    <property type="match status" value="1"/>
</dbReference>
<keyword evidence="12" id="KW-1185">Reference proteome</keyword>
<evidence type="ECO:0000256" key="5">
    <source>
        <dbReference type="ARBA" id="ARBA00022771"/>
    </source>
</evidence>
<evidence type="ECO:0000256" key="2">
    <source>
        <dbReference type="ARBA" id="ARBA00012483"/>
    </source>
</evidence>
<dbReference type="PANTHER" id="PTHR45931:SF3">
    <property type="entry name" value="RING ZINC FINGER-CONTAINING PROTEIN"/>
    <property type="match status" value="1"/>
</dbReference>
<dbReference type="GO" id="GO:0016567">
    <property type="term" value="P:protein ubiquitination"/>
    <property type="evidence" value="ECO:0007669"/>
    <property type="project" value="UniProtKB-ARBA"/>
</dbReference>
<dbReference type="SUPFAM" id="SSF57850">
    <property type="entry name" value="RING/U-box"/>
    <property type="match status" value="1"/>
</dbReference>
<dbReference type="EMBL" id="JAVRRJ010000002">
    <property type="protein sequence ID" value="KAK5088985.1"/>
    <property type="molecule type" value="Genomic_DNA"/>
</dbReference>
<gene>
    <name evidence="11" type="ORF">LTR05_003209</name>
</gene>
<dbReference type="GO" id="GO:0008270">
    <property type="term" value="F:zinc ion binding"/>
    <property type="evidence" value="ECO:0007669"/>
    <property type="project" value="UniProtKB-KW"/>
</dbReference>
<keyword evidence="7" id="KW-0862">Zinc</keyword>
<accession>A0AAN7T484</accession>
<dbReference type="InterPro" id="IPR001841">
    <property type="entry name" value="Znf_RING"/>
</dbReference>
<keyword evidence="5 8" id="KW-0863">Zinc-finger</keyword>
<dbReference type="PROSITE" id="PS50089">
    <property type="entry name" value="ZF_RING_2"/>
    <property type="match status" value="1"/>
</dbReference>
<organism evidence="11 12">
    <name type="scientific">Lithohypha guttulata</name>
    <dbReference type="NCBI Taxonomy" id="1690604"/>
    <lineage>
        <taxon>Eukaryota</taxon>
        <taxon>Fungi</taxon>
        <taxon>Dikarya</taxon>
        <taxon>Ascomycota</taxon>
        <taxon>Pezizomycotina</taxon>
        <taxon>Eurotiomycetes</taxon>
        <taxon>Chaetothyriomycetidae</taxon>
        <taxon>Chaetothyriales</taxon>
        <taxon>Trichomeriaceae</taxon>
        <taxon>Lithohypha</taxon>
    </lineage>
</organism>
<keyword evidence="6" id="KW-0833">Ubl conjugation pathway</keyword>
<evidence type="ECO:0000256" key="1">
    <source>
        <dbReference type="ARBA" id="ARBA00000900"/>
    </source>
</evidence>
<keyword evidence="3" id="KW-0808">Transferase</keyword>
<comment type="caution">
    <text evidence="11">The sequence shown here is derived from an EMBL/GenBank/DDBJ whole genome shotgun (WGS) entry which is preliminary data.</text>
</comment>
<dbReference type="FunFam" id="3.30.40.10:FF:000127">
    <property type="entry name" value="E3 ubiquitin-protein ligase RNF181"/>
    <property type="match status" value="1"/>
</dbReference>
<keyword evidence="4" id="KW-0479">Metal-binding</keyword>
<dbReference type="InterPro" id="IPR013083">
    <property type="entry name" value="Znf_RING/FYVE/PHD"/>
</dbReference>
<dbReference type="SMART" id="SM00184">
    <property type="entry name" value="RING"/>
    <property type="match status" value="1"/>
</dbReference>
<evidence type="ECO:0000256" key="9">
    <source>
        <dbReference type="SAM" id="MobiDB-lite"/>
    </source>
</evidence>
<protein>
    <recommendedName>
        <fullName evidence="2">RING-type E3 ubiquitin transferase</fullName>
        <ecNumber evidence="2">2.3.2.27</ecNumber>
    </recommendedName>
</protein>
<evidence type="ECO:0000313" key="11">
    <source>
        <dbReference type="EMBL" id="KAK5088985.1"/>
    </source>
</evidence>
<evidence type="ECO:0000313" key="12">
    <source>
        <dbReference type="Proteomes" id="UP001309876"/>
    </source>
</evidence>